<sequence>MSNTKRNPFKELEESIREVPPEMRQKVMDDVATAKLMMDITFLVTNNYPSTLSQFLKTKNKNKYN</sequence>
<gene>
    <name evidence="1" type="ORF">ACEZ3G_14665</name>
</gene>
<reference evidence="1" key="1">
    <citation type="submission" date="2024-09" db="EMBL/GenBank/DDBJ databases">
        <authorList>
            <person name="Liu J."/>
        </authorList>
    </citation>
    <scope>NUCLEOTIDE SEQUENCE</scope>
    <source>
        <strain evidence="1">NBU2967</strain>
    </source>
</reference>
<proteinExistence type="predicted"/>
<protein>
    <submittedName>
        <fullName evidence="1">Uncharacterized protein</fullName>
    </submittedName>
</protein>
<name>A0ACC7LM99_9FLAO</name>
<evidence type="ECO:0000313" key="2">
    <source>
        <dbReference type="Proteomes" id="UP001595191"/>
    </source>
</evidence>
<comment type="caution">
    <text evidence="1">The sequence shown here is derived from an EMBL/GenBank/DDBJ whole genome shotgun (WGS) entry which is preliminary data.</text>
</comment>
<keyword evidence="2" id="KW-1185">Reference proteome</keyword>
<dbReference type="Proteomes" id="UP001595191">
    <property type="component" value="Unassembled WGS sequence"/>
</dbReference>
<accession>A0ACC7LM99</accession>
<dbReference type="EMBL" id="JBHFPV010000004">
    <property type="protein sequence ID" value="MFH6604729.1"/>
    <property type="molecule type" value="Genomic_DNA"/>
</dbReference>
<organism evidence="1 2">
    <name type="scientific">Meishania litoralis</name>
    <dbReference type="NCBI Taxonomy" id="3434685"/>
    <lineage>
        <taxon>Bacteria</taxon>
        <taxon>Pseudomonadati</taxon>
        <taxon>Bacteroidota</taxon>
        <taxon>Flavobacteriia</taxon>
        <taxon>Flavobacteriales</taxon>
        <taxon>Flavobacteriaceae</taxon>
        <taxon>Meishania</taxon>
    </lineage>
</organism>
<evidence type="ECO:0000313" key="1">
    <source>
        <dbReference type="EMBL" id="MFH6604729.1"/>
    </source>
</evidence>